<accession>A0A5C6M7N5</accession>
<keyword evidence="2" id="KW-0624">Polysaccharide degradation</keyword>
<feature type="active site" description="Proton acceptor" evidence="6">
    <location>
        <position position="46"/>
    </location>
</feature>
<dbReference type="Proteomes" id="UP000321659">
    <property type="component" value="Unassembled WGS sequence"/>
</dbReference>
<dbReference type="Pfam" id="PF04616">
    <property type="entry name" value="Glyco_hydro_43"/>
    <property type="match status" value="1"/>
</dbReference>
<dbReference type="SUPFAM" id="SSF75005">
    <property type="entry name" value="Arabinanase/levansucrase/invertase"/>
    <property type="match status" value="1"/>
</dbReference>
<feature type="site" description="Important for catalytic activity, responsible for pKa modulation of the active site Glu and correct orientation of both the proton donor and substrate" evidence="7">
    <location>
        <position position="148"/>
    </location>
</feature>
<proteinExistence type="inferred from homology"/>
<gene>
    <name evidence="9" type="ORF">LABALGLTS371_12160</name>
</gene>
<dbReference type="AlphaFoldDB" id="A0A5C6M7N5"/>
<keyword evidence="4" id="KW-0119">Carbohydrate metabolism</keyword>
<dbReference type="CDD" id="cd08990">
    <property type="entry name" value="GH43_AXH_like"/>
    <property type="match status" value="1"/>
</dbReference>
<evidence type="ECO:0000313" key="9">
    <source>
        <dbReference type="EMBL" id="TWW10718.1"/>
    </source>
</evidence>
<sequence>MTEKILDRKNRSYSKNPFIESLFTADPSAHVWGDGRLYVYPSHDVDPARGCDLMDQYHVYSTDDMANWRDEGQILSSGDVEWGRPSGGFMWAPDCAFKNGKYYFYFPHPSDEKWNDSWKIGVAVSDSPVKDFKSVGFIEGVGGHAMIDPATFVDNDGKGYMYYGGGGHCVVAELNEDMVSVSGEVHEMDGLVDFHEAAWVFKRNGLYYMTYSDNHHGNNNLCYAISDNPMGPWNYKGVYLLPTDCETSHGSVVEYKGEWYAFYHSDDLSNQGVLRSICWDPIVFNDDGTMQVVTQTRNGHPKLSDSPKKDYSNVKIYGSRQVSEIEGTQLVEQKDAYEGACLRSCREENNSKIVFENVDGFESGFINLGIYFATESKLAKCSIFVNDEFVSLLNLVFTGSWRTFDGYSNITMQVEPGQLNKIEIRALDGDFSFEAISTEEYFN</sequence>
<evidence type="ECO:0000313" key="10">
    <source>
        <dbReference type="Proteomes" id="UP000321659"/>
    </source>
</evidence>
<keyword evidence="3 8" id="KW-0378">Hydrolase</keyword>
<dbReference type="InterPro" id="IPR006710">
    <property type="entry name" value="Glyco_hydro_43"/>
</dbReference>
<keyword evidence="2" id="KW-0858">Xylan degradation</keyword>
<keyword evidence="5 8" id="KW-0326">Glycosidase</keyword>
<dbReference type="InterPro" id="IPR052176">
    <property type="entry name" value="Glycosyl_Hydrlase_43_Enz"/>
</dbReference>
<protein>
    <submittedName>
        <fullName evidence="9">Uncharacterized protein</fullName>
    </submittedName>
</protein>
<dbReference type="InterPro" id="IPR023296">
    <property type="entry name" value="Glyco_hydro_beta-prop_sf"/>
</dbReference>
<evidence type="ECO:0000256" key="7">
    <source>
        <dbReference type="PIRSR" id="PIRSR606710-2"/>
    </source>
</evidence>
<dbReference type="Gene3D" id="2.60.120.260">
    <property type="entry name" value="Galactose-binding domain-like"/>
    <property type="match status" value="1"/>
</dbReference>
<evidence type="ECO:0000256" key="2">
    <source>
        <dbReference type="ARBA" id="ARBA00022651"/>
    </source>
</evidence>
<evidence type="ECO:0000256" key="8">
    <source>
        <dbReference type="RuleBase" id="RU361187"/>
    </source>
</evidence>
<evidence type="ECO:0000256" key="4">
    <source>
        <dbReference type="ARBA" id="ARBA00023277"/>
    </source>
</evidence>
<reference evidence="9 10" key="1">
    <citation type="submission" date="2019-04" db="EMBL/GenBank/DDBJ databases">
        <title>In vitro growth and metabolic characteristics of meat-borne Lactobacillus algidus strains.</title>
        <authorList>
            <person name="Sade E."/>
            <person name="Per J."/>
            <person name="Tytti H."/>
            <person name="Johanna B.K."/>
        </authorList>
    </citation>
    <scope>NUCLEOTIDE SEQUENCE [LARGE SCALE GENOMIC DNA]</scope>
    <source>
        <strain evidence="9 10">LTS37-1</strain>
    </source>
</reference>
<dbReference type="RefSeq" id="WP_146302966.1">
    <property type="nucleotide sequence ID" value="NZ_JANXKU010000008.1"/>
</dbReference>
<comment type="caution">
    <text evidence="9">The sequence shown here is derived from an EMBL/GenBank/DDBJ whole genome shotgun (WGS) entry which is preliminary data.</text>
</comment>
<evidence type="ECO:0000256" key="1">
    <source>
        <dbReference type="ARBA" id="ARBA00009865"/>
    </source>
</evidence>
<dbReference type="EMBL" id="SRRQ01000009">
    <property type="protein sequence ID" value="TWW10718.1"/>
    <property type="molecule type" value="Genomic_DNA"/>
</dbReference>
<dbReference type="PANTHER" id="PTHR43772">
    <property type="entry name" value="ENDO-1,4-BETA-XYLANASE"/>
    <property type="match status" value="1"/>
</dbReference>
<dbReference type="GO" id="GO:0004553">
    <property type="term" value="F:hydrolase activity, hydrolyzing O-glycosyl compounds"/>
    <property type="evidence" value="ECO:0007669"/>
    <property type="project" value="InterPro"/>
</dbReference>
<dbReference type="GO" id="GO:0045493">
    <property type="term" value="P:xylan catabolic process"/>
    <property type="evidence" value="ECO:0007669"/>
    <property type="project" value="UniProtKB-KW"/>
</dbReference>
<organism evidence="9 10">
    <name type="scientific">Dellaglioa algida</name>
    <dbReference type="NCBI Taxonomy" id="105612"/>
    <lineage>
        <taxon>Bacteria</taxon>
        <taxon>Bacillati</taxon>
        <taxon>Bacillota</taxon>
        <taxon>Bacilli</taxon>
        <taxon>Lactobacillales</taxon>
        <taxon>Lactobacillaceae</taxon>
        <taxon>Dellaglioa</taxon>
    </lineage>
</organism>
<evidence type="ECO:0000256" key="3">
    <source>
        <dbReference type="ARBA" id="ARBA00022801"/>
    </source>
</evidence>
<dbReference type="PANTHER" id="PTHR43772:SF2">
    <property type="entry name" value="PUTATIVE (AFU_ORTHOLOGUE AFUA_2G04480)-RELATED"/>
    <property type="match status" value="1"/>
</dbReference>
<evidence type="ECO:0000256" key="5">
    <source>
        <dbReference type="ARBA" id="ARBA00023295"/>
    </source>
</evidence>
<dbReference type="Gene3D" id="2.115.10.20">
    <property type="entry name" value="Glycosyl hydrolase domain, family 43"/>
    <property type="match status" value="1"/>
</dbReference>
<evidence type="ECO:0000256" key="6">
    <source>
        <dbReference type="PIRSR" id="PIRSR606710-1"/>
    </source>
</evidence>
<name>A0A5C6M7N5_9LACO</name>
<feature type="active site" description="Proton donor" evidence="6">
    <location>
        <position position="196"/>
    </location>
</feature>
<comment type="similarity">
    <text evidence="1 8">Belongs to the glycosyl hydrolase 43 family.</text>
</comment>